<organism evidence="1 2">
    <name type="scientific">Necator americanus</name>
    <name type="common">Human hookworm</name>
    <dbReference type="NCBI Taxonomy" id="51031"/>
    <lineage>
        <taxon>Eukaryota</taxon>
        <taxon>Metazoa</taxon>
        <taxon>Ecdysozoa</taxon>
        <taxon>Nematoda</taxon>
        <taxon>Chromadorea</taxon>
        <taxon>Rhabditida</taxon>
        <taxon>Rhabditina</taxon>
        <taxon>Rhabditomorpha</taxon>
        <taxon>Strongyloidea</taxon>
        <taxon>Ancylostomatidae</taxon>
        <taxon>Bunostominae</taxon>
        <taxon>Necator</taxon>
    </lineage>
</organism>
<proteinExistence type="predicted"/>
<dbReference type="EMBL" id="JAVFWL010000002">
    <property type="protein sequence ID" value="KAK6732648.1"/>
    <property type="molecule type" value="Genomic_DNA"/>
</dbReference>
<gene>
    <name evidence="1" type="primary">Necator_chrII.g4590</name>
    <name evidence="1" type="ORF">RB195_016798</name>
</gene>
<comment type="caution">
    <text evidence="1">The sequence shown here is derived from an EMBL/GenBank/DDBJ whole genome shotgun (WGS) entry which is preliminary data.</text>
</comment>
<evidence type="ECO:0000313" key="1">
    <source>
        <dbReference type="EMBL" id="KAK6732648.1"/>
    </source>
</evidence>
<dbReference type="Proteomes" id="UP001303046">
    <property type="component" value="Unassembled WGS sequence"/>
</dbReference>
<keyword evidence="2" id="KW-1185">Reference proteome</keyword>
<sequence length="177" mass="20038">MPKSLTSSEIHEITNIIRSIWIDERVLDQIISICSTEVPRKLQMTNKPAFAYPSTIDQASILLFVNSEAVISTRITPKKFQEYLWVGSKYMNRRPTAVVRKSARLTSEFETSETGQGSVHLEFADDVVIFASSSAKSQHAVSLAPELTAAYGRSDKYKKMWVLFEALNGIQRRQTTY</sequence>
<name>A0ABR1C5F3_NECAM</name>
<protein>
    <recommendedName>
        <fullName evidence="3">Reverse transcriptase domain-containing protein</fullName>
    </recommendedName>
</protein>
<evidence type="ECO:0000313" key="2">
    <source>
        <dbReference type="Proteomes" id="UP001303046"/>
    </source>
</evidence>
<reference evidence="1 2" key="1">
    <citation type="submission" date="2023-08" db="EMBL/GenBank/DDBJ databases">
        <title>A Necator americanus chromosomal reference genome.</title>
        <authorList>
            <person name="Ilik V."/>
            <person name="Petrzelkova K.J."/>
            <person name="Pardy F."/>
            <person name="Fuh T."/>
            <person name="Niatou-Singa F.S."/>
            <person name="Gouil Q."/>
            <person name="Baker L."/>
            <person name="Ritchie M.E."/>
            <person name="Jex A.R."/>
            <person name="Gazzola D."/>
            <person name="Li H."/>
            <person name="Toshio Fujiwara R."/>
            <person name="Zhan B."/>
            <person name="Aroian R.V."/>
            <person name="Pafco B."/>
            <person name="Schwarz E.M."/>
        </authorList>
    </citation>
    <scope>NUCLEOTIDE SEQUENCE [LARGE SCALE GENOMIC DNA]</scope>
    <source>
        <strain evidence="1 2">Aroian</strain>
        <tissue evidence="1">Whole animal</tissue>
    </source>
</reference>
<evidence type="ECO:0008006" key="3">
    <source>
        <dbReference type="Google" id="ProtNLM"/>
    </source>
</evidence>
<accession>A0ABR1C5F3</accession>